<dbReference type="OMA" id="KSMTLHC"/>
<keyword evidence="8 25" id="KW-1133">Transmembrane helix</keyword>
<evidence type="ECO:0000313" key="26">
    <source>
        <dbReference type="Ensembl" id="ENSCMIP00000001864.1"/>
    </source>
</evidence>
<evidence type="ECO:0000256" key="10">
    <source>
        <dbReference type="ARBA" id="ARBA00023098"/>
    </source>
</evidence>
<comment type="subcellular location">
    <subcellularLocation>
        <location evidence="1">Golgi apparatus membrane</location>
        <topology evidence="1">Single-pass type II membrane protein</topology>
    </subcellularLocation>
</comment>
<dbReference type="GO" id="GO:0001665">
    <property type="term" value="F:alpha-N-acetylgalactosaminide alpha-2,6-sialyltransferase activity"/>
    <property type="evidence" value="ECO:0007669"/>
    <property type="project" value="TreeGrafter"/>
</dbReference>
<keyword evidence="7" id="KW-0730">Sialic acid</keyword>
<keyword evidence="5 25" id="KW-0812">Transmembrane</keyword>
<evidence type="ECO:0000256" key="3">
    <source>
        <dbReference type="ARBA" id="ARBA00022676"/>
    </source>
</evidence>
<reference evidence="27" key="3">
    <citation type="journal article" date="2014" name="Nature">
        <title>Elephant shark genome provides unique insights into gnathostome evolution.</title>
        <authorList>
            <consortium name="International Elephant Shark Genome Sequencing Consortium"/>
            <person name="Venkatesh B."/>
            <person name="Lee A.P."/>
            <person name="Ravi V."/>
            <person name="Maurya A.K."/>
            <person name="Lian M.M."/>
            <person name="Swann J.B."/>
            <person name="Ohta Y."/>
            <person name="Flajnik M.F."/>
            <person name="Sutoh Y."/>
            <person name="Kasahara M."/>
            <person name="Hoon S."/>
            <person name="Gangu V."/>
            <person name="Roy S.W."/>
            <person name="Irimia M."/>
            <person name="Korzh V."/>
            <person name="Kondrychyn I."/>
            <person name="Lim Z.W."/>
            <person name="Tay B.H."/>
            <person name="Tohari S."/>
            <person name="Kong K.W."/>
            <person name="Ho S."/>
            <person name="Lorente-Galdos B."/>
            <person name="Quilez J."/>
            <person name="Marques-Bonet T."/>
            <person name="Raney B.J."/>
            <person name="Ingham P.W."/>
            <person name="Tay A."/>
            <person name="Hillier L.W."/>
            <person name="Minx P."/>
            <person name="Boehm T."/>
            <person name="Wilson R.K."/>
            <person name="Brenner S."/>
            <person name="Warren W.C."/>
        </authorList>
    </citation>
    <scope>NUCLEOTIDE SEQUENCE [LARGE SCALE GENOMIC DNA]</scope>
</reference>
<evidence type="ECO:0000256" key="24">
    <source>
        <dbReference type="ARBA" id="ARBA00082849"/>
    </source>
</evidence>
<reference evidence="26" key="5">
    <citation type="submission" date="2025-09" db="UniProtKB">
        <authorList>
            <consortium name="Ensembl"/>
        </authorList>
    </citation>
    <scope>IDENTIFICATION</scope>
</reference>
<dbReference type="Pfam" id="PF00777">
    <property type="entry name" value="Glyco_transf_29"/>
    <property type="match status" value="1"/>
</dbReference>
<evidence type="ECO:0000256" key="12">
    <source>
        <dbReference type="ARBA" id="ARBA00023157"/>
    </source>
</evidence>
<reference evidence="27" key="2">
    <citation type="journal article" date="2007" name="PLoS Biol.">
        <title>Survey sequencing and comparative analysis of the elephant shark (Callorhinchus milii) genome.</title>
        <authorList>
            <person name="Venkatesh B."/>
            <person name="Kirkness E.F."/>
            <person name="Loh Y.H."/>
            <person name="Halpern A.L."/>
            <person name="Lee A.P."/>
            <person name="Johnson J."/>
            <person name="Dandona N."/>
            <person name="Viswanathan L.D."/>
            <person name="Tay A."/>
            <person name="Venter J.C."/>
            <person name="Strausberg R.L."/>
            <person name="Brenner S."/>
        </authorList>
    </citation>
    <scope>NUCLEOTIDE SEQUENCE [LARGE SCALE GENOMIC DNA]</scope>
</reference>
<keyword evidence="13" id="KW-0325">Glycoprotein</keyword>
<evidence type="ECO:0000256" key="5">
    <source>
        <dbReference type="ARBA" id="ARBA00022692"/>
    </source>
</evidence>
<evidence type="ECO:0000256" key="23">
    <source>
        <dbReference type="ARBA" id="ARBA00080825"/>
    </source>
</evidence>
<keyword evidence="10" id="KW-0443">Lipid metabolism</keyword>
<dbReference type="InterPro" id="IPR038578">
    <property type="entry name" value="GT29-like_sf"/>
</dbReference>
<evidence type="ECO:0000256" key="19">
    <source>
        <dbReference type="ARBA" id="ARBA00051886"/>
    </source>
</evidence>
<evidence type="ECO:0000256" key="17">
    <source>
        <dbReference type="ARBA" id="ARBA00051590"/>
    </source>
</evidence>
<comment type="catalytic activity">
    <reaction evidence="15">
        <text>3-O-[alpha-Neu5Ac-(2-&gt;3)-beta-D-Gal-(1-&gt;3)-alpha-D-GalNAc]-L-Thr-[protein] + CMP-N-acetyl-beta-neuraminate = a 3-O-{alpha-Neu5Ac-(2-&gt;3)-beta-D-Gal-(1-&gt;3)-[alpha-Neu5Ac-(2-&gt;6)]-alpha-D-GalNAc}-L-threonyl-[protein] + CMP + H(+)</text>
        <dbReference type="Rhea" id="RHEA:65284"/>
        <dbReference type="Rhea" id="RHEA-COMP:16762"/>
        <dbReference type="Rhea" id="RHEA-COMP:16763"/>
        <dbReference type="ChEBI" id="CHEBI:15378"/>
        <dbReference type="ChEBI" id="CHEBI:57812"/>
        <dbReference type="ChEBI" id="CHEBI:60377"/>
        <dbReference type="ChEBI" id="CHEBI:156396"/>
        <dbReference type="ChEBI" id="CHEBI:156398"/>
    </reaction>
    <physiologicalReaction direction="left-to-right" evidence="15">
        <dbReference type="Rhea" id="RHEA:65285"/>
    </physiologicalReaction>
</comment>
<evidence type="ECO:0000256" key="13">
    <source>
        <dbReference type="ARBA" id="ARBA00023180"/>
    </source>
</evidence>
<reference evidence="26" key="4">
    <citation type="submission" date="2025-08" db="UniProtKB">
        <authorList>
            <consortium name="Ensembl"/>
        </authorList>
    </citation>
    <scope>IDENTIFICATION</scope>
</reference>
<evidence type="ECO:0000256" key="25">
    <source>
        <dbReference type="SAM" id="Phobius"/>
    </source>
</evidence>
<organism evidence="26 27">
    <name type="scientific">Callorhinchus milii</name>
    <name type="common">Ghost shark</name>
    <dbReference type="NCBI Taxonomy" id="7868"/>
    <lineage>
        <taxon>Eukaryota</taxon>
        <taxon>Metazoa</taxon>
        <taxon>Chordata</taxon>
        <taxon>Craniata</taxon>
        <taxon>Vertebrata</taxon>
        <taxon>Chondrichthyes</taxon>
        <taxon>Holocephali</taxon>
        <taxon>Chimaeriformes</taxon>
        <taxon>Callorhinchidae</taxon>
        <taxon>Callorhinchus</taxon>
    </lineage>
</organism>
<evidence type="ECO:0000256" key="4">
    <source>
        <dbReference type="ARBA" id="ARBA00022679"/>
    </source>
</evidence>
<proteinExistence type="inferred from homology"/>
<gene>
    <name evidence="26" type="primary">LOC103183066</name>
</gene>
<dbReference type="STRING" id="7868.ENSCMIP00000001864"/>
<dbReference type="GO" id="GO:0001574">
    <property type="term" value="P:ganglioside biosynthetic process"/>
    <property type="evidence" value="ECO:0007669"/>
    <property type="project" value="TreeGrafter"/>
</dbReference>
<sequence length="328" mass="38134">MNFRERLVKLNFCSRKVKRPEGNLFTSNSKRQAQRFMIATVIFVLTTLLIVYSSTSGNSSFYLKEDVGYKFIARQSSNLKEWNVQDGYIPVIGNKTLKLHCSQCALISSSSQTLGTSLGSEIDQTECIIRMNDAPITGYEEDIGNRTTLRVVAHSSISQFLKRRKEFLQRGQETIFIFWGPYSRMRRDGKSNVFRIIKQEIAIGANMSVFTVSPKRMKQFDDLFQMETGQDRKQSHSWLSTGWFTMVIAVGICDSLHVYGMIPYNHCRKPHHKNLPYHYYNTKSNDECATYLTHEHARMGNHHRFITEKHVFARWAEHYNITFSHPSW</sequence>
<accession>A0A4W3GVC5</accession>
<keyword evidence="6" id="KW-0735">Signal-anchor</keyword>
<evidence type="ECO:0000256" key="14">
    <source>
        <dbReference type="ARBA" id="ARBA00043744"/>
    </source>
</evidence>
<keyword evidence="3" id="KW-0328">Glycosyltransferase</keyword>
<evidence type="ECO:0000256" key="7">
    <source>
        <dbReference type="ARBA" id="ARBA00022981"/>
    </source>
</evidence>
<dbReference type="GO" id="GO:0000139">
    <property type="term" value="C:Golgi membrane"/>
    <property type="evidence" value="ECO:0007669"/>
    <property type="project" value="UniProtKB-SubCell"/>
</dbReference>
<dbReference type="Proteomes" id="UP000314986">
    <property type="component" value="Unassembled WGS sequence"/>
</dbReference>
<name>A0A4W3GVC5_CALMI</name>
<dbReference type="PANTHER" id="PTHR45906">
    <property type="entry name" value="ALPHA-N-ACETYL-NEURAMINYL-2,3-BETA-GALACTOSYL-1, 3-N-ACETYL-GALACTOSAMINIDE ALPHA-2,6-SIALYLTRANSFERASE-LIKE"/>
    <property type="match status" value="1"/>
</dbReference>
<dbReference type="Gene3D" id="3.90.1480.20">
    <property type="entry name" value="Glycosyl transferase family 29"/>
    <property type="match status" value="1"/>
</dbReference>
<evidence type="ECO:0000256" key="15">
    <source>
        <dbReference type="ARBA" id="ARBA00050681"/>
    </source>
</evidence>
<comment type="catalytic activity">
    <reaction evidence="19">
        <text>a ganglioside GD1a (d18:1(4E)) + CMP-N-acetyl-beta-neuraminate = a ganglioside GT1aalpha (d18:1(4E)) + CMP + H(+)</text>
        <dbReference type="Rhea" id="RHEA:41972"/>
        <dbReference type="ChEBI" id="CHEBI:15378"/>
        <dbReference type="ChEBI" id="CHEBI:57812"/>
        <dbReference type="ChEBI" id="CHEBI:60377"/>
        <dbReference type="ChEBI" id="CHEBI:78445"/>
        <dbReference type="ChEBI" id="CHEBI:78571"/>
    </reaction>
    <physiologicalReaction direction="left-to-right" evidence="19">
        <dbReference type="Rhea" id="RHEA:41973"/>
    </physiologicalReaction>
</comment>
<dbReference type="Ensembl" id="ENSCMIT00000001936.1">
    <property type="protein sequence ID" value="ENSCMIP00000001864.1"/>
    <property type="gene ID" value="ENSCMIG00000001153.1"/>
</dbReference>
<evidence type="ECO:0000256" key="1">
    <source>
        <dbReference type="ARBA" id="ARBA00004323"/>
    </source>
</evidence>
<keyword evidence="4" id="KW-0808">Transferase</keyword>
<keyword evidence="27" id="KW-1185">Reference proteome</keyword>
<evidence type="ECO:0000256" key="9">
    <source>
        <dbReference type="ARBA" id="ARBA00023034"/>
    </source>
</evidence>
<comment type="catalytic activity">
    <reaction evidence="14">
        <text>a ganglioside GM1b (d18:1(4E)) + CMP-N-acetyl-beta-neuraminate = a ganglioside GD1alpha (d18:1(4E)) + CMP + H(+)</text>
        <dbReference type="Rhea" id="RHEA:41968"/>
        <dbReference type="ChEBI" id="CHEBI:15378"/>
        <dbReference type="ChEBI" id="CHEBI:57812"/>
        <dbReference type="ChEBI" id="CHEBI:60377"/>
        <dbReference type="ChEBI" id="CHEBI:78568"/>
        <dbReference type="ChEBI" id="CHEBI:78569"/>
    </reaction>
    <physiologicalReaction direction="left-to-right" evidence="14">
        <dbReference type="Rhea" id="RHEA:41969"/>
    </physiologicalReaction>
</comment>
<keyword evidence="12" id="KW-1015">Disulfide bond</keyword>
<comment type="catalytic activity">
    <reaction evidence="20">
        <text>3-O-[alpha-Neu5Ac-(2-&gt;3)-beta-D-Gal-(1-&gt;3)-alpha-D-GalNAc]-L-Ser-[protein] + CMP-N-acetyl-beta-neuraminate = a 3-O-{alpha-Neu5Ac-(2-&gt;3)-beta-D-Gal-(1-&gt;3)-[alpha-Neu5Ac-(2-&gt;6)]-alpha-D-GalNAc}-L-seryl-[protein] + CMP + H(+)</text>
        <dbReference type="Rhea" id="RHEA:65280"/>
        <dbReference type="Rhea" id="RHEA-COMP:16760"/>
        <dbReference type="Rhea" id="RHEA-COMP:16761"/>
        <dbReference type="ChEBI" id="CHEBI:15378"/>
        <dbReference type="ChEBI" id="CHEBI:57812"/>
        <dbReference type="ChEBI" id="CHEBI:60377"/>
        <dbReference type="ChEBI" id="CHEBI:156395"/>
        <dbReference type="ChEBI" id="CHEBI:156397"/>
    </reaction>
    <physiologicalReaction direction="left-to-right" evidence="20">
        <dbReference type="Rhea" id="RHEA:65281"/>
    </physiologicalReaction>
</comment>
<comment type="catalytic activity">
    <reaction evidence="18">
        <text>a globoside MSGG + CMP-N-acetyl-beta-neuraminate = a globoside DSGG + CMP + H(+)</text>
        <dbReference type="Rhea" id="RHEA:56088"/>
        <dbReference type="ChEBI" id="CHEBI:15378"/>
        <dbReference type="ChEBI" id="CHEBI:57812"/>
        <dbReference type="ChEBI" id="CHEBI:60377"/>
        <dbReference type="ChEBI" id="CHEBI:140623"/>
        <dbReference type="ChEBI" id="CHEBI:140624"/>
    </reaction>
    <physiologicalReaction direction="left-to-right" evidence="18">
        <dbReference type="Rhea" id="RHEA:56089"/>
    </physiologicalReaction>
</comment>
<evidence type="ECO:0000256" key="20">
    <source>
        <dbReference type="ARBA" id="ARBA00053014"/>
    </source>
</evidence>
<dbReference type="GeneTree" id="ENSGT00940000160114"/>
<evidence type="ECO:0000256" key="21">
    <source>
        <dbReference type="ARBA" id="ARBA00074915"/>
    </source>
</evidence>
<evidence type="ECO:0000256" key="8">
    <source>
        <dbReference type="ARBA" id="ARBA00022989"/>
    </source>
</evidence>
<evidence type="ECO:0000256" key="18">
    <source>
        <dbReference type="ARBA" id="ARBA00051833"/>
    </source>
</evidence>
<dbReference type="AlphaFoldDB" id="A0A4W3GVC5"/>
<protein>
    <recommendedName>
        <fullName evidence="21">Alpha-N-acetylgalactosaminide alpha-2,6-sialyltransferase 6</fullName>
    </recommendedName>
    <alternativeName>
        <fullName evidence="22">GalNAc alpha-2,6-sialyltransferase VI</fullName>
    </alternativeName>
    <alternativeName>
        <fullName evidence="23">ST6GalNAc VI</fullName>
    </alternativeName>
    <alternativeName>
        <fullName evidence="24">Sialyltransferase 7F</fullName>
    </alternativeName>
</protein>
<evidence type="ECO:0000256" key="22">
    <source>
        <dbReference type="ARBA" id="ARBA00077208"/>
    </source>
</evidence>
<dbReference type="InterPro" id="IPR001675">
    <property type="entry name" value="Glyco_trans_29"/>
</dbReference>
<dbReference type="GO" id="GO:0009311">
    <property type="term" value="P:oligosaccharide metabolic process"/>
    <property type="evidence" value="ECO:0007669"/>
    <property type="project" value="TreeGrafter"/>
</dbReference>
<comment type="similarity">
    <text evidence="2">Belongs to the glycosyltransferase 29 family.</text>
</comment>
<evidence type="ECO:0000313" key="27">
    <source>
        <dbReference type="Proteomes" id="UP000314986"/>
    </source>
</evidence>
<evidence type="ECO:0000256" key="16">
    <source>
        <dbReference type="ARBA" id="ARBA00051061"/>
    </source>
</evidence>
<evidence type="ECO:0000256" key="6">
    <source>
        <dbReference type="ARBA" id="ARBA00022968"/>
    </source>
</evidence>
<keyword evidence="9" id="KW-0333">Golgi apparatus</keyword>
<dbReference type="FunFam" id="3.90.1480.20:FF:000009">
    <property type="entry name" value="alpha-N-acetylgalactosaminide alpha-2,6-sialyltransferase 6 isoform X2"/>
    <property type="match status" value="1"/>
</dbReference>
<evidence type="ECO:0000256" key="11">
    <source>
        <dbReference type="ARBA" id="ARBA00023136"/>
    </source>
</evidence>
<dbReference type="PANTHER" id="PTHR45906:SF6">
    <property type="entry name" value="ALPHA-N-ACETYLGALACTOSAMINIDE ALPHA-2,6-SIALYLTRANSFERASE 6"/>
    <property type="match status" value="1"/>
</dbReference>
<evidence type="ECO:0000256" key="2">
    <source>
        <dbReference type="ARBA" id="ARBA00006003"/>
    </source>
</evidence>
<keyword evidence="11 25" id="KW-0472">Membrane</keyword>
<dbReference type="GO" id="GO:0009988">
    <property type="term" value="P:cell-cell recognition"/>
    <property type="evidence" value="ECO:0007669"/>
    <property type="project" value="UniProtKB-ARBA"/>
</dbReference>
<dbReference type="InParanoid" id="A0A4W3GVC5"/>
<comment type="catalytic activity">
    <reaction evidence="16">
        <text>N-acetyl-alpha-neuraminosyl-(2-&gt;3)-beta-D-galactosyl-(1-&gt;3)-N-acetyl-beta-D-glucosaminyl-(1-&gt;3)-beta-D-galactosyl-(1-&gt;4)-beta-D-glucosyl-(1&lt;-&gt;1')-N-acyl-sphing-4-enine + CMP-N-acetyl-beta-neuraminate = N-acetyl-alpha-neuraminosyl-(2-&gt;3)-beta-D-galactosyl-(1-&gt;3)-[N-acetyl-alpha-neuraminosyl-(2-&gt;6)]-N-acetyl-beta-D-glucosaminyl-(1-&gt;3)-beta-D-galactosyl-(1-&gt;4)-beta-D-glucosyl-(1&lt;-&gt;1')-N-acyl-sphing-4-enine + CMP + H(+)</text>
        <dbReference type="Rhea" id="RHEA:47884"/>
        <dbReference type="ChEBI" id="CHEBI:15378"/>
        <dbReference type="ChEBI" id="CHEBI:57812"/>
        <dbReference type="ChEBI" id="CHEBI:60377"/>
        <dbReference type="ChEBI" id="CHEBI:88073"/>
        <dbReference type="ChEBI" id="CHEBI:88079"/>
    </reaction>
    <physiologicalReaction direction="left-to-right" evidence="16">
        <dbReference type="Rhea" id="RHEA:47885"/>
    </physiologicalReaction>
</comment>
<comment type="catalytic activity">
    <reaction evidence="17">
        <text>a ganglioside GT1b (d18:1(4E)) + CMP-N-acetyl-beta-neuraminate = a ganglioside GQ1balpha (d18:1(4E)) + CMP + H(+)</text>
        <dbReference type="Rhea" id="RHEA:41976"/>
        <dbReference type="ChEBI" id="CHEBI:15378"/>
        <dbReference type="ChEBI" id="CHEBI:57812"/>
        <dbReference type="ChEBI" id="CHEBI:60377"/>
        <dbReference type="ChEBI" id="CHEBI:78452"/>
        <dbReference type="ChEBI" id="CHEBI:78572"/>
    </reaction>
    <physiologicalReaction direction="left-to-right" evidence="17">
        <dbReference type="Rhea" id="RHEA:41977"/>
    </physiologicalReaction>
</comment>
<reference evidence="27" key="1">
    <citation type="journal article" date="2006" name="Science">
        <title>Ancient noncoding elements conserved in the human genome.</title>
        <authorList>
            <person name="Venkatesh B."/>
            <person name="Kirkness E.F."/>
            <person name="Loh Y.H."/>
            <person name="Halpern A.L."/>
            <person name="Lee A.P."/>
            <person name="Johnson J."/>
            <person name="Dandona N."/>
            <person name="Viswanathan L.D."/>
            <person name="Tay A."/>
            <person name="Venter J.C."/>
            <person name="Strausberg R.L."/>
            <person name="Brenner S."/>
        </authorList>
    </citation>
    <scope>NUCLEOTIDE SEQUENCE [LARGE SCALE GENOMIC DNA]</scope>
</reference>
<feature type="transmembrane region" description="Helical" evidence="25">
    <location>
        <begin position="36"/>
        <end position="54"/>
    </location>
</feature>